<evidence type="ECO:0000313" key="3">
    <source>
        <dbReference type="Proteomes" id="UP001153069"/>
    </source>
</evidence>
<dbReference type="GO" id="GO:0051260">
    <property type="term" value="P:protein homooligomerization"/>
    <property type="evidence" value="ECO:0007669"/>
    <property type="project" value="InterPro"/>
</dbReference>
<accession>A0A9N8HAT8</accession>
<dbReference type="Pfam" id="PF02214">
    <property type="entry name" value="BTB_2"/>
    <property type="match status" value="1"/>
</dbReference>
<dbReference type="Gene3D" id="2.60.120.920">
    <property type="match status" value="1"/>
</dbReference>
<dbReference type="InterPro" id="IPR043136">
    <property type="entry name" value="B30.2/SPRY_sf"/>
</dbReference>
<reference evidence="2" key="1">
    <citation type="submission" date="2020-06" db="EMBL/GenBank/DDBJ databases">
        <authorList>
            <consortium name="Plant Systems Biology data submission"/>
        </authorList>
    </citation>
    <scope>NUCLEOTIDE SEQUENCE</scope>
    <source>
        <strain evidence="2">D6</strain>
    </source>
</reference>
<dbReference type="PANTHER" id="PTHR14499:SF136">
    <property type="entry name" value="GH08630P"/>
    <property type="match status" value="1"/>
</dbReference>
<proteinExistence type="predicted"/>
<dbReference type="PANTHER" id="PTHR14499">
    <property type="entry name" value="POTASSIUM CHANNEL TETRAMERIZATION DOMAIN-CONTAINING"/>
    <property type="match status" value="1"/>
</dbReference>
<dbReference type="Proteomes" id="UP001153069">
    <property type="component" value="Unassembled WGS sequence"/>
</dbReference>
<feature type="domain" description="Potassium channel tetramerisation-type BTB" evidence="1">
    <location>
        <begin position="52"/>
        <end position="113"/>
    </location>
</feature>
<dbReference type="AlphaFoldDB" id="A0A9N8HAT8"/>
<name>A0A9N8HAT8_9STRA</name>
<dbReference type="CDD" id="cd18316">
    <property type="entry name" value="BTB_POZ_KCTD-like"/>
    <property type="match status" value="1"/>
</dbReference>
<dbReference type="SUPFAM" id="SSF54695">
    <property type="entry name" value="POZ domain"/>
    <property type="match status" value="1"/>
</dbReference>
<evidence type="ECO:0000313" key="2">
    <source>
        <dbReference type="EMBL" id="CAB9508088.1"/>
    </source>
</evidence>
<dbReference type="EMBL" id="CAICTM010000332">
    <property type="protein sequence ID" value="CAB9508088.1"/>
    <property type="molecule type" value="Genomic_DNA"/>
</dbReference>
<dbReference type="Gene3D" id="3.30.710.10">
    <property type="entry name" value="Potassium Channel Kv1.1, Chain A"/>
    <property type="match status" value="1"/>
</dbReference>
<dbReference type="OrthoDB" id="47419at2759"/>
<comment type="caution">
    <text evidence="2">The sequence shown here is derived from an EMBL/GenBank/DDBJ whole genome shotgun (WGS) entry which is preliminary data.</text>
</comment>
<sequence length="336" mass="37954">MEINLDDALKQLPGLFKEREERLDKREKDLQRLKATLEEEYPNAGEPDDVLELDVGGTHLSVSRRTLTQVDLTMLAAMFSGRWDDSLPKTKDGRIFIDQPIEIFRPLIDYLRALATETPIVRRPYPPSFNDPERRFDFYRMVEYYGMSLGVYQVGVYQLASNGVPSTLVASHPDFEVRAGGDFSTYCLQPLENRHRMYIKSFEVKVPAKKSDSRSPTQVGWMREGHGSYLFNRKSDGTEGVGYGNYSVAWDFVRSGIVVQGQFTEVPNASVKAGSVIRCEDRGNSWYIDGSLVASTQSQKNVALISISSVGVNNMIPCVSLKGKCEFKTTIEFHYV</sequence>
<dbReference type="InterPro" id="IPR011333">
    <property type="entry name" value="SKP1/BTB/POZ_sf"/>
</dbReference>
<dbReference type="InterPro" id="IPR003131">
    <property type="entry name" value="T1-type_BTB"/>
</dbReference>
<keyword evidence="3" id="KW-1185">Reference proteome</keyword>
<protein>
    <submittedName>
        <fullName evidence="2">SH3KBP1-binding protein 1</fullName>
    </submittedName>
</protein>
<evidence type="ECO:0000259" key="1">
    <source>
        <dbReference type="Pfam" id="PF02214"/>
    </source>
</evidence>
<gene>
    <name evidence="2" type="ORF">SEMRO_333_G119530.1</name>
</gene>
<organism evidence="2 3">
    <name type="scientific">Seminavis robusta</name>
    <dbReference type="NCBI Taxonomy" id="568900"/>
    <lineage>
        <taxon>Eukaryota</taxon>
        <taxon>Sar</taxon>
        <taxon>Stramenopiles</taxon>
        <taxon>Ochrophyta</taxon>
        <taxon>Bacillariophyta</taxon>
        <taxon>Bacillariophyceae</taxon>
        <taxon>Bacillariophycidae</taxon>
        <taxon>Naviculales</taxon>
        <taxon>Naviculaceae</taxon>
        <taxon>Seminavis</taxon>
    </lineage>
</organism>